<accession>A0A7H8TP60</accession>
<dbReference type="EMBL" id="CP056041">
    <property type="protein sequence ID" value="QKZ24702.1"/>
    <property type="molecule type" value="Genomic_DNA"/>
</dbReference>
<dbReference type="Pfam" id="PF25000">
    <property type="entry name" value="DUF7779"/>
    <property type="match status" value="1"/>
</dbReference>
<feature type="domain" description="DUF7779" evidence="2">
    <location>
        <begin position="261"/>
        <end position="353"/>
    </location>
</feature>
<protein>
    <submittedName>
        <fullName evidence="3">Tetratricopeptide repeat protein</fullName>
    </submittedName>
</protein>
<gene>
    <name evidence="3" type="ORF">HUT05_09805</name>
</gene>
<dbReference type="InterPro" id="IPR056681">
    <property type="entry name" value="DUF7779"/>
</dbReference>
<evidence type="ECO:0000259" key="2">
    <source>
        <dbReference type="Pfam" id="PF25000"/>
    </source>
</evidence>
<dbReference type="Pfam" id="PF00931">
    <property type="entry name" value="NB-ARC"/>
    <property type="match status" value="1"/>
</dbReference>
<dbReference type="Gene3D" id="3.40.50.300">
    <property type="entry name" value="P-loop containing nucleotide triphosphate hydrolases"/>
    <property type="match status" value="1"/>
</dbReference>
<dbReference type="GO" id="GO:0043531">
    <property type="term" value="F:ADP binding"/>
    <property type="evidence" value="ECO:0007669"/>
    <property type="project" value="InterPro"/>
</dbReference>
<feature type="domain" description="NB-ARC" evidence="1">
    <location>
        <begin position="27"/>
        <end position="148"/>
    </location>
</feature>
<dbReference type="InterPro" id="IPR053137">
    <property type="entry name" value="NLR-like"/>
</dbReference>
<keyword evidence="4" id="KW-1185">Reference proteome</keyword>
<dbReference type="PRINTS" id="PR00364">
    <property type="entry name" value="DISEASERSIST"/>
</dbReference>
<organism evidence="3 4">
    <name type="scientific">Streptomyces chartreusis</name>
    <dbReference type="NCBI Taxonomy" id="1969"/>
    <lineage>
        <taxon>Bacteria</taxon>
        <taxon>Bacillati</taxon>
        <taxon>Actinomycetota</taxon>
        <taxon>Actinomycetes</taxon>
        <taxon>Kitasatosporales</taxon>
        <taxon>Streptomycetaceae</taxon>
        <taxon>Streptomyces</taxon>
    </lineage>
</organism>
<dbReference type="Pfam" id="PF13374">
    <property type="entry name" value="TPR_10"/>
    <property type="match status" value="3"/>
</dbReference>
<dbReference type="Pfam" id="PF13424">
    <property type="entry name" value="TPR_12"/>
    <property type="match status" value="1"/>
</dbReference>
<evidence type="ECO:0000313" key="4">
    <source>
        <dbReference type="Proteomes" id="UP000509418"/>
    </source>
</evidence>
<proteinExistence type="predicted"/>
<name>A0A7H8TP60_STRCX</name>
<dbReference type="InterPro" id="IPR027417">
    <property type="entry name" value="P-loop_NTPase"/>
</dbReference>
<dbReference type="SUPFAM" id="SSF48452">
    <property type="entry name" value="TPR-like"/>
    <property type="match status" value="3"/>
</dbReference>
<dbReference type="PANTHER" id="PTHR46082:SF6">
    <property type="entry name" value="AAA+ ATPASE DOMAIN-CONTAINING PROTEIN-RELATED"/>
    <property type="match status" value="1"/>
</dbReference>
<dbReference type="Gene3D" id="1.25.40.10">
    <property type="entry name" value="Tetratricopeptide repeat domain"/>
    <property type="match status" value="2"/>
</dbReference>
<dbReference type="AlphaFoldDB" id="A0A7H8TP60"/>
<sequence>MVPARAGCFQDRAAASAVRQAVVCQVLAGMGGVGKTQLAADQARHAWRNEEVDLLVWVTAATRNAVINAYTQAAVDILCADPGDPERAAKAFLAWLEPKTAQQTPRWLIVLDDVADPGDLDDLWPPAHACGRTLVTTRRRDASLATHGHLVPVALFTPAEATAYLHQALAAHGRRESAVDLAALAADLGHLPLALSQAAAYLTDTHLDATTYRTRLADRARQLPDLLPESGTLPDSQPTTVAAAWSLSLDRADQLRPAGLARPMLQLASMLDPNGISHEVLTSDPALAHLAAHRTAPGSDSPAPEPSAVSAEEATGALRALHRLSLIDHILNTPHQAVRVHQLIQRTMRDRLPADLCNQFARTAADALLAAWPDIERDTALAQSLRANTDALTRHAEDALWGPDRHHSVLSRAGQSLGRSGKVRAAATHYQRLADTARLYLGPDHPDTLGALHCLALWRGNAGDVAGAAEVYAMLLPDLVRVLGPDHFDTLLARRNLAACRANAGDAAGAVAALAELLPDLVRVLGPDDPATLSARYNLASSRGKAGDAAGAVAALAELATDSERVLGPDHPDTLSTRHNLTIWRGEAEDPASAVMAFAELLEHKQRVLGPDHPGTLRARQDLADWQGKAGNPASAVTALAELLPDQVRVLGPDHPDTLSTRHELAFWCGQSGDPAGAAQATAELVPDRERVLGPDHPDTLSTRQNLAFWCGQSGDPAGAAQATTGLLTDLVRVLGPDHHQVLAARSNLASWCGQVGDPAGAVAAFTGLLHDLVRVLGPDHPDTVDARSNLASWRSDASDAAEDIR</sequence>
<dbReference type="InterPro" id="IPR011990">
    <property type="entry name" value="TPR-like_helical_dom_sf"/>
</dbReference>
<dbReference type="Proteomes" id="UP000509418">
    <property type="component" value="Chromosome"/>
</dbReference>
<evidence type="ECO:0000259" key="1">
    <source>
        <dbReference type="Pfam" id="PF00931"/>
    </source>
</evidence>
<dbReference type="PANTHER" id="PTHR46082">
    <property type="entry name" value="ATP/GTP-BINDING PROTEIN-RELATED"/>
    <property type="match status" value="1"/>
</dbReference>
<evidence type="ECO:0000313" key="3">
    <source>
        <dbReference type="EMBL" id="QKZ24702.1"/>
    </source>
</evidence>
<dbReference type="InterPro" id="IPR002182">
    <property type="entry name" value="NB-ARC"/>
</dbReference>
<reference evidence="3 4" key="1">
    <citation type="submission" date="2020-06" db="EMBL/GenBank/DDBJ databases">
        <title>Genome mining for natural products.</title>
        <authorList>
            <person name="Zhang B."/>
            <person name="Shi J."/>
            <person name="Ge H."/>
        </authorList>
    </citation>
    <scope>NUCLEOTIDE SEQUENCE [LARGE SCALE GENOMIC DNA]</scope>
    <source>
        <strain evidence="3 4">NA02069</strain>
    </source>
</reference>
<dbReference type="SUPFAM" id="SSF52540">
    <property type="entry name" value="P-loop containing nucleoside triphosphate hydrolases"/>
    <property type="match status" value="1"/>
</dbReference>